<dbReference type="EMBL" id="SJPQ01000002">
    <property type="protein sequence ID" value="TWT89114.1"/>
    <property type="molecule type" value="Genomic_DNA"/>
</dbReference>
<dbReference type="RefSeq" id="WP_146400744.1">
    <property type="nucleotide sequence ID" value="NZ_SJPQ01000002.1"/>
</dbReference>
<reference evidence="2 3" key="1">
    <citation type="submission" date="2019-02" db="EMBL/GenBank/DDBJ databases">
        <title>Deep-cultivation of Planctomycetes and their phenomic and genomic characterization uncovers novel biology.</title>
        <authorList>
            <person name="Wiegand S."/>
            <person name="Jogler M."/>
            <person name="Boedeker C."/>
            <person name="Pinto D."/>
            <person name="Vollmers J."/>
            <person name="Rivas-Marin E."/>
            <person name="Kohn T."/>
            <person name="Peeters S.H."/>
            <person name="Heuer A."/>
            <person name="Rast P."/>
            <person name="Oberbeckmann S."/>
            <person name="Bunk B."/>
            <person name="Jeske O."/>
            <person name="Meyerdierks A."/>
            <person name="Storesund J.E."/>
            <person name="Kallscheuer N."/>
            <person name="Luecker S."/>
            <person name="Lage O.M."/>
            <person name="Pohl T."/>
            <person name="Merkel B.J."/>
            <person name="Hornburger P."/>
            <person name="Mueller R.-W."/>
            <person name="Bruemmer F."/>
            <person name="Labrenz M."/>
            <person name="Spormann A.M."/>
            <person name="Op Den Camp H."/>
            <person name="Overmann J."/>
            <person name="Amann R."/>
            <person name="Jetten M.S.M."/>
            <person name="Mascher T."/>
            <person name="Medema M.H."/>
            <person name="Devos D.P."/>
            <person name="Kaster A.-K."/>
            <person name="Ovreas L."/>
            <person name="Rohde M."/>
            <person name="Galperin M.Y."/>
            <person name="Jogler C."/>
        </authorList>
    </citation>
    <scope>NUCLEOTIDE SEQUENCE [LARGE SCALE GENOMIC DNA]</scope>
    <source>
        <strain evidence="2 3">Mal64</strain>
    </source>
</reference>
<sequence>MPDTPSPIVVMTHGIFSSRWQFLPLARRLRRDGFDPRLWGYATLRGSNRDYGARFAERLRRLAAERPDATIHLVGHSMGNIVIRCAILAGLPESVGRIVMLAPPNRGSHVARMLGPTHGWISPTLLELTDHAESFVNRLPGATGRGGAGQEVGVLAARHDRVVRPESTRLDDQADHAMIDTWHTGILWRRETAGLVTNFLRTGRFSPATALAESCA</sequence>
<dbReference type="OrthoDB" id="556502at2"/>
<dbReference type="GO" id="GO:0016787">
    <property type="term" value="F:hydrolase activity"/>
    <property type="evidence" value="ECO:0007669"/>
    <property type="project" value="UniProtKB-KW"/>
</dbReference>
<dbReference type="SUPFAM" id="SSF53474">
    <property type="entry name" value="alpha/beta-Hydrolases"/>
    <property type="match status" value="1"/>
</dbReference>
<evidence type="ECO:0000313" key="2">
    <source>
        <dbReference type="EMBL" id="TWT89114.1"/>
    </source>
</evidence>
<dbReference type="Gene3D" id="3.40.50.1820">
    <property type="entry name" value="alpha/beta hydrolase"/>
    <property type="match status" value="1"/>
</dbReference>
<gene>
    <name evidence="2" type="ORF">Mal64_26060</name>
</gene>
<accession>A0A5C5ZNM2</accession>
<protein>
    <submittedName>
        <fullName evidence="2">Alpha/beta hydrolase family protein</fullName>
    </submittedName>
</protein>
<feature type="domain" description="AB hydrolase-1" evidence="1">
    <location>
        <begin position="9"/>
        <end position="140"/>
    </location>
</feature>
<evidence type="ECO:0000259" key="1">
    <source>
        <dbReference type="Pfam" id="PF12697"/>
    </source>
</evidence>
<proteinExistence type="predicted"/>
<dbReference type="InterPro" id="IPR029058">
    <property type="entry name" value="AB_hydrolase_fold"/>
</dbReference>
<name>A0A5C5ZNM2_9BACT</name>
<dbReference type="Pfam" id="PF12697">
    <property type="entry name" value="Abhydrolase_6"/>
    <property type="match status" value="1"/>
</dbReference>
<dbReference type="PANTHER" id="PTHR37946">
    <property type="entry name" value="SLL1969 PROTEIN"/>
    <property type="match status" value="1"/>
</dbReference>
<dbReference type="PANTHER" id="PTHR37946:SF1">
    <property type="entry name" value="SLL1969 PROTEIN"/>
    <property type="match status" value="1"/>
</dbReference>
<keyword evidence="3" id="KW-1185">Reference proteome</keyword>
<evidence type="ECO:0000313" key="3">
    <source>
        <dbReference type="Proteomes" id="UP000315440"/>
    </source>
</evidence>
<comment type="caution">
    <text evidence="2">The sequence shown here is derived from an EMBL/GenBank/DDBJ whole genome shotgun (WGS) entry which is preliminary data.</text>
</comment>
<dbReference type="InterPro" id="IPR000073">
    <property type="entry name" value="AB_hydrolase_1"/>
</dbReference>
<keyword evidence="2" id="KW-0378">Hydrolase</keyword>
<dbReference type="Proteomes" id="UP000315440">
    <property type="component" value="Unassembled WGS sequence"/>
</dbReference>
<organism evidence="2 3">
    <name type="scientific">Pseudobythopirellula maris</name>
    <dbReference type="NCBI Taxonomy" id="2527991"/>
    <lineage>
        <taxon>Bacteria</taxon>
        <taxon>Pseudomonadati</taxon>
        <taxon>Planctomycetota</taxon>
        <taxon>Planctomycetia</taxon>
        <taxon>Pirellulales</taxon>
        <taxon>Lacipirellulaceae</taxon>
        <taxon>Pseudobythopirellula</taxon>
    </lineage>
</organism>
<dbReference type="AlphaFoldDB" id="A0A5C5ZNM2"/>